<evidence type="ECO:0000259" key="1">
    <source>
        <dbReference type="Pfam" id="PF04213"/>
    </source>
</evidence>
<gene>
    <name evidence="2" type="ORF">MRBLWS13_001975</name>
</gene>
<dbReference type="EMBL" id="CP151632">
    <property type="protein sequence ID" value="WZO34320.1"/>
    <property type="molecule type" value="Genomic_DNA"/>
</dbReference>
<sequence length="169" mass="17321">MTEQGDQPREDGLLIAAGRTEAALLVWGVKASFRSYVAGVGGEITCSDGAIELPEGFGFPIRGVEADGTLAAAGSVVIRAHGGLLNVELRDPRLARTPGGDELSIVGAARRVIVATAAAGDPAATVSPALELHPDAVALFDGTYPPGTELDPVHFLRYREGAAPEHGAS</sequence>
<dbReference type="RefSeq" id="WP_349428877.1">
    <property type="nucleotide sequence ID" value="NZ_CP151632.1"/>
</dbReference>
<reference evidence="2" key="1">
    <citation type="submission" date="2024-04" db="EMBL/GenBank/DDBJ databases">
        <authorList>
            <person name="Roder T."/>
            <person name="Oberhansli S."/>
            <person name="Kreuzer M."/>
        </authorList>
    </citation>
    <scope>NUCLEOTIDE SEQUENCE</scope>
    <source>
        <strain evidence="2">LWS13-1.2</strain>
    </source>
</reference>
<name>A0AAU6SBS9_9MICO</name>
<organism evidence="2">
    <name type="scientific">Microbacterium sp. LWS13-1.2</name>
    <dbReference type="NCBI Taxonomy" id="3135264"/>
    <lineage>
        <taxon>Bacteria</taxon>
        <taxon>Bacillati</taxon>
        <taxon>Actinomycetota</taxon>
        <taxon>Actinomycetes</taxon>
        <taxon>Micrococcales</taxon>
        <taxon>Microbacteriaceae</taxon>
        <taxon>Microbacterium</taxon>
    </lineage>
</organism>
<evidence type="ECO:0000313" key="2">
    <source>
        <dbReference type="EMBL" id="WZO34320.1"/>
    </source>
</evidence>
<dbReference type="InterPro" id="IPR007331">
    <property type="entry name" value="Htaa"/>
</dbReference>
<feature type="domain" description="Htaa" evidence="1">
    <location>
        <begin position="25"/>
        <end position="155"/>
    </location>
</feature>
<accession>A0AAU6SBS9</accession>
<protein>
    <submittedName>
        <fullName evidence="2">HtaA domain-containing protein</fullName>
    </submittedName>
</protein>
<proteinExistence type="predicted"/>
<dbReference type="Pfam" id="PF04213">
    <property type="entry name" value="HtaA"/>
    <property type="match status" value="1"/>
</dbReference>
<dbReference type="AlphaFoldDB" id="A0AAU6SBS9"/>